<keyword evidence="7" id="KW-1185">Reference proteome</keyword>
<dbReference type="PANTHER" id="PTHR23521">
    <property type="entry name" value="TRANSPORTER MFS SUPERFAMILY"/>
    <property type="match status" value="1"/>
</dbReference>
<dbReference type="InterPro" id="IPR020846">
    <property type="entry name" value="MFS_dom"/>
</dbReference>
<proteinExistence type="predicted"/>
<feature type="transmembrane region" description="Helical" evidence="4">
    <location>
        <begin position="163"/>
        <end position="182"/>
    </location>
</feature>
<feature type="transmembrane region" description="Helical" evidence="4">
    <location>
        <begin position="357"/>
        <end position="376"/>
    </location>
</feature>
<accession>A0ABY4W664</accession>
<evidence type="ECO:0000256" key="3">
    <source>
        <dbReference type="ARBA" id="ARBA00023136"/>
    </source>
</evidence>
<protein>
    <submittedName>
        <fullName evidence="6">MFS transporter</fullName>
    </submittedName>
</protein>
<evidence type="ECO:0000256" key="4">
    <source>
        <dbReference type="SAM" id="Phobius"/>
    </source>
</evidence>
<feature type="transmembrane region" description="Helical" evidence="4">
    <location>
        <begin position="45"/>
        <end position="65"/>
    </location>
</feature>
<dbReference type="PROSITE" id="PS50850">
    <property type="entry name" value="MFS"/>
    <property type="match status" value="1"/>
</dbReference>
<keyword evidence="2 4" id="KW-1133">Transmembrane helix</keyword>
<feature type="transmembrane region" description="Helical" evidence="4">
    <location>
        <begin position="240"/>
        <end position="261"/>
    </location>
</feature>
<feature type="transmembrane region" description="Helical" evidence="4">
    <location>
        <begin position="203"/>
        <end position="228"/>
    </location>
</feature>
<feature type="transmembrane region" description="Helical" evidence="4">
    <location>
        <begin position="100"/>
        <end position="123"/>
    </location>
</feature>
<feature type="transmembrane region" description="Helical" evidence="4">
    <location>
        <begin position="328"/>
        <end position="351"/>
    </location>
</feature>
<feature type="transmembrane region" description="Helical" evidence="4">
    <location>
        <begin position="77"/>
        <end position="94"/>
    </location>
</feature>
<organism evidence="6 7">
    <name type="scientific">Sneathiella marina</name>
    <dbReference type="NCBI Taxonomy" id="2950108"/>
    <lineage>
        <taxon>Bacteria</taxon>
        <taxon>Pseudomonadati</taxon>
        <taxon>Pseudomonadota</taxon>
        <taxon>Alphaproteobacteria</taxon>
        <taxon>Sneathiellales</taxon>
        <taxon>Sneathiellaceae</taxon>
        <taxon>Sneathiella</taxon>
    </lineage>
</organism>
<dbReference type="SUPFAM" id="SSF103473">
    <property type="entry name" value="MFS general substrate transporter"/>
    <property type="match status" value="1"/>
</dbReference>
<feature type="transmembrane region" description="Helical" evidence="4">
    <location>
        <begin position="294"/>
        <end position="316"/>
    </location>
</feature>
<dbReference type="RefSeq" id="WP_251932953.1">
    <property type="nucleotide sequence ID" value="NZ_CP098747.1"/>
</dbReference>
<dbReference type="InterPro" id="IPR011701">
    <property type="entry name" value="MFS"/>
</dbReference>
<dbReference type="EMBL" id="CP098747">
    <property type="protein sequence ID" value="USG60146.1"/>
    <property type="molecule type" value="Genomic_DNA"/>
</dbReference>
<name>A0ABY4W664_9PROT</name>
<evidence type="ECO:0000313" key="6">
    <source>
        <dbReference type="EMBL" id="USG60146.1"/>
    </source>
</evidence>
<dbReference type="PANTHER" id="PTHR23521:SF3">
    <property type="entry name" value="MFS TRANSPORTER"/>
    <property type="match status" value="1"/>
</dbReference>
<gene>
    <name evidence="6" type="ORF">NBZ79_13270</name>
</gene>
<sequence>MTENKPDNMLALIAIIAAVTAMAVSLSLSIPLVSLSLERRGYGSDIIGLMGSLPALSFLLGSPFIPFWTRLFGVGKMLWGALILAAICILSLAISDNIYFWFFLRLLIGFSMAILFLISEAWINTIAREETRGRTIAIYVSVMTCGFAFGPVLINIIGAEGVFPFIVSSLIVFSAGFAFLLVGGKFPDLSAQSKFSILRFFKIAPMISAAALLVAFFDGSVLTLLPVYGVKTGQTMEMAVLMTSALLAGNVVLQLPIGWLADKYDRNWVILGCGILGVAGALLLPLTVSEPYLLWPMLIIWGGAVVGTYTIALVIMGQDFKGGDLITATAAVGALWGLGSLVGPTTAGVAMEIIKPHGMPITFAAACFIFVLLAIWQISTSKAARNNP</sequence>
<dbReference type="Pfam" id="PF07690">
    <property type="entry name" value="MFS_1"/>
    <property type="match status" value="1"/>
</dbReference>
<feature type="domain" description="Major facilitator superfamily (MFS) profile" evidence="5">
    <location>
        <begin position="6"/>
        <end position="382"/>
    </location>
</feature>
<evidence type="ECO:0000256" key="1">
    <source>
        <dbReference type="ARBA" id="ARBA00022692"/>
    </source>
</evidence>
<dbReference type="Gene3D" id="1.20.1250.20">
    <property type="entry name" value="MFS general substrate transporter like domains"/>
    <property type="match status" value="2"/>
</dbReference>
<keyword evidence="1 4" id="KW-0812">Transmembrane</keyword>
<reference evidence="6" key="1">
    <citation type="submission" date="2022-06" db="EMBL/GenBank/DDBJ databases">
        <title>Sneathiella actinostolidae sp. nov., isolated from a sea anemonein the Western Pacific Ocean.</title>
        <authorList>
            <person name="Wei M.J."/>
        </authorList>
    </citation>
    <scope>NUCLEOTIDE SEQUENCE</scope>
    <source>
        <strain evidence="6">PHK-P5</strain>
    </source>
</reference>
<keyword evidence="3 4" id="KW-0472">Membrane</keyword>
<dbReference type="InterPro" id="IPR036259">
    <property type="entry name" value="MFS_trans_sf"/>
</dbReference>
<dbReference type="CDD" id="cd17477">
    <property type="entry name" value="MFS_YcaD_like"/>
    <property type="match status" value="1"/>
</dbReference>
<evidence type="ECO:0000259" key="5">
    <source>
        <dbReference type="PROSITE" id="PS50850"/>
    </source>
</evidence>
<feature type="transmembrane region" description="Helical" evidence="4">
    <location>
        <begin position="135"/>
        <end position="157"/>
    </location>
</feature>
<evidence type="ECO:0000313" key="7">
    <source>
        <dbReference type="Proteomes" id="UP001056291"/>
    </source>
</evidence>
<dbReference type="InterPro" id="IPR047200">
    <property type="entry name" value="MFS_YcaD-like"/>
</dbReference>
<feature type="transmembrane region" description="Helical" evidence="4">
    <location>
        <begin position="268"/>
        <end position="288"/>
    </location>
</feature>
<evidence type="ECO:0000256" key="2">
    <source>
        <dbReference type="ARBA" id="ARBA00022989"/>
    </source>
</evidence>
<dbReference type="Proteomes" id="UP001056291">
    <property type="component" value="Chromosome"/>
</dbReference>